<evidence type="ECO:0000313" key="15">
    <source>
        <dbReference type="Proteomes" id="UP001164481"/>
    </source>
</evidence>
<keyword evidence="8" id="KW-0460">Magnesium</keyword>
<evidence type="ECO:0000256" key="6">
    <source>
        <dbReference type="ARBA" id="ARBA00022741"/>
    </source>
</evidence>
<protein>
    <recommendedName>
        <fullName evidence="2">phenylalanine--tRNA ligase</fullName>
        <ecNumber evidence="2">6.1.1.20</ecNumber>
    </recommendedName>
</protein>
<dbReference type="PANTHER" id="PTHR11538:SF41">
    <property type="entry name" value="PHENYLALANINE--TRNA LIGASE, MITOCHONDRIAL"/>
    <property type="match status" value="1"/>
</dbReference>
<dbReference type="GO" id="GO:0005737">
    <property type="term" value="C:cytoplasm"/>
    <property type="evidence" value="ECO:0007669"/>
    <property type="project" value="UniProtKB-SubCell"/>
</dbReference>
<dbReference type="SUPFAM" id="SSF46589">
    <property type="entry name" value="tRNA-binding arm"/>
    <property type="match status" value="1"/>
</dbReference>
<dbReference type="RefSeq" id="WP_109537081.1">
    <property type="nucleotide sequence ID" value="NZ_CP012624.1"/>
</dbReference>
<keyword evidence="4 14" id="KW-0436">Ligase</keyword>
<evidence type="ECO:0000259" key="13">
    <source>
        <dbReference type="PROSITE" id="PS50862"/>
    </source>
</evidence>
<keyword evidence="12" id="KW-0175">Coiled coil</keyword>
<dbReference type="InterPro" id="IPR002319">
    <property type="entry name" value="Phenylalanyl-tRNA_Synthase"/>
</dbReference>
<dbReference type="InterPro" id="IPR045864">
    <property type="entry name" value="aa-tRNA-synth_II/BPL/LPL"/>
</dbReference>
<evidence type="ECO:0000256" key="8">
    <source>
        <dbReference type="ARBA" id="ARBA00022842"/>
    </source>
</evidence>
<dbReference type="Pfam" id="PF01409">
    <property type="entry name" value="tRNA-synt_2d"/>
    <property type="match status" value="1"/>
</dbReference>
<dbReference type="NCBIfam" id="TIGR00468">
    <property type="entry name" value="pheS"/>
    <property type="match status" value="1"/>
</dbReference>
<evidence type="ECO:0000313" key="14">
    <source>
        <dbReference type="EMBL" id="UZW64759.1"/>
    </source>
</evidence>
<reference evidence="14" key="2">
    <citation type="submission" date="2022-11" db="EMBL/GenBank/DDBJ databases">
        <title>complete genomes of mycoplasma synoviae ZX313 strain and SD2 strain.</title>
        <authorList>
            <person name="Zhong Q."/>
        </authorList>
    </citation>
    <scope>NUCLEOTIDE SEQUENCE</scope>
    <source>
        <strain evidence="14">SD2</strain>
    </source>
</reference>
<evidence type="ECO:0000256" key="5">
    <source>
        <dbReference type="ARBA" id="ARBA00022723"/>
    </source>
</evidence>
<dbReference type="PROSITE" id="PS50862">
    <property type="entry name" value="AA_TRNA_LIGASE_II"/>
    <property type="match status" value="1"/>
</dbReference>
<feature type="coiled-coil region" evidence="12">
    <location>
        <begin position="14"/>
        <end position="74"/>
    </location>
</feature>
<evidence type="ECO:0000256" key="11">
    <source>
        <dbReference type="ARBA" id="ARBA00049255"/>
    </source>
</evidence>
<dbReference type="InterPro" id="IPR004188">
    <property type="entry name" value="Phe-tRNA_ligase_II_N"/>
</dbReference>
<evidence type="ECO:0000256" key="7">
    <source>
        <dbReference type="ARBA" id="ARBA00022840"/>
    </source>
</evidence>
<dbReference type="InterPro" id="IPR006195">
    <property type="entry name" value="aa-tRNA-synth_II"/>
</dbReference>
<dbReference type="CDD" id="cd00496">
    <property type="entry name" value="PheRS_alpha_core"/>
    <property type="match status" value="1"/>
</dbReference>
<dbReference type="PANTHER" id="PTHR11538">
    <property type="entry name" value="PHENYLALANYL-TRNA SYNTHETASE"/>
    <property type="match status" value="1"/>
</dbReference>
<reference evidence="14" key="1">
    <citation type="submission" date="2022-10" db="EMBL/GenBank/DDBJ databases">
        <authorList>
            <person name="Wei X."/>
        </authorList>
    </citation>
    <scope>NUCLEOTIDE SEQUENCE</scope>
    <source>
        <strain evidence="14">SD2</strain>
    </source>
</reference>
<dbReference type="InterPro" id="IPR010978">
    <property type="entry name" value="tRNA-bd_arm"/>
</dbReference>
<gene>
    <name evidence="14" type="primary">pheS</name>
    <name evidence="14" type="ORF">OIE46_01670</name>
</gene>
<name>A0AAN1B2I2_MYCSY</name>
<evidence type="ECO:0000256" key="4">
    <source>
        <dbReference type="ARBA" id="ARBA00022598"/>
    </source>
</evidence>
<dbReference type="EC" id="6.1.1.20" evidence="2"/>
<sequence length="313" mass="36599">MKLDLNEINNLEDLKKLKAKLNAADSEMSLLKEEIKKASYEQKALLGQKISKLKNKYQDFFEKCEEKIQKLKIQEKINNEFFDFSKLVNKPAKLHVITEIENRFRTWFLAHGYYESFSGEITDDFENFEILNIPQSHPARAMHDSLYFNKTKLLRTHNTGISINEILKSDKKEISTFAIGKVYRNDEDDATHSHQFTQLDFVCVGKVGFSNLIWTLKSLLSYVLEEDIKIKLRPSYFPFTEPSVEVDVFYKNRWIEILGAGMLHPNILKNKKNWSNESAFAAGIGLERIAMIKYGFNDIRELYSNDLRIIEKF</sequence>
<keyword evidence="9" id="KW-0648">Protein biosynthesis</keyword>
<evidence type="ECO:0000256" key="9">
    <source>
        <dbReference type="ARBA" id="ARBA00022917"/>
    </source>
</evidence>
<accession>A0AAN1B2I2</accession>
<dbReference type="InterPro" id="IPR004529">
    <property type="entry name" value="Phe-tRNA-synth_IIc_asu"/>
</dbReference>
<keyword evidence="5" id="KW-0479">Metal-binding</keyword>
<dbReference type="AlphaFoldDB" id="A0AAN1B2I2"/>
<dbReference type="GO" id="GO:0005524">
    <property type="term" value="F:ATP binding"/>
    <property type="evidence" value="ECO:0007669"/>
    <property type="project" value="UniProtKB-KW"/>
</dbReference>
<comment type="subcellular location">
    <subcellularLocation>
        <location evidence="1">Cytoplasm</location>
    </subcellularLocation>
</comment>
<evidence type="ECO:0000256" key="10">
    <source>
        <dbReference type="ARBA" id="ARBA00023146"/>
    </source>
</evidence>
<evidence type="ECO:0000256" key="12">
    <source>
        <dbReference type="SAM" id="Coils"/>
    </source>
</evidence>
<dbReference type="Gene3D" id="3.30.930.10">
    <property type="entry name" value="Bira Bifunctional Protein, Domain 2"/>
    <property type="match status" value="1"/>
</dbReference>
<keyword evidence="3" id="KW-0963">Cytoplasm</keyword>
<evidence type="ECO:0000256" key="1">
    <source>
        <dbReference type="ARBA" id="ARBA00004496"/>
    </source>
</evidence>
<keyword evidence="7" id="KW-0067">ATP-binding</keyword>
<evidence type="ECO:0000256" key="3">
    <source>
        <dbReference type="ARBA" id="ARBA00022490"/>
    </source>
</evidence>
<feature type="domain" description="Aminoacyl-transfer RNA synthetases class-II family profile" evidence="13">
    <location>
        <begin position="177"/>
        <end position="292"/>
    </location>
</feature>
<dbReference type="EMBL" id="CP107525">
    <property type="protein sequence ID" value="UZW64759.1"/>
    <property type="molecule type" value="Genomic_DNA"/>
</dbReference>
<dbReference type="SUPFAM" id="SSF55681">
    <property type="entry name" value="Class II aaRS and biotin synthetases"/>
    <property type="match status" value="1"/>
</dbReference>
<proteinExistence type="predicted"/>
<evidence type="ECO:0000256" key="2">
    <source>
        <dbReference type="ARBA" id="ARBA00012814"/>
    </source>
</evidence>
<dbReference type="Proteomes" id="UP001164481">
    <property type="component" value="Chromosome"/>
</dbReference>
<dbReference type="Pfam" id="PF02912">
    <property type="entry name" value="Phe_tRNA-synt_N"/>
    <property type="match status" value="1"/>
</dbReference>
<dbReference type="GO" id="GO:0046872">
    <property type="term" value="F:metal ion binding"/>
    <property type="evidence" value="ECO:0007669"/>
    <property type="project" value="UniProtKB-KW"/>
</dbReference>
<dbReference type="GO" id="GO:0006432">
    <property type="term" value="P:phenylalanyl-tRNA aminoacylation"/>
    <property type="evidence" value="ECO:0007669"/>
    <property type="project" value="InterPro"/>
</dbReference>
<comment type="catalytic activity">
    <reaction evidence="11">
        <text>tRNA(Phe) + L-phenylalanine + ATP = L-phenylalanyl-tRNA(Phe) + AMP + diphosphate + H(+)</text>
        <dbReference type="Rhea" id="RHEA:19413"/>
        <dbReference type="Rhea" id="RHEA-COMP:9668"/>
        <dbReference type="Rhea" id="RHEA-COMP:9699"/>
        <dbReference type="ChEBI" id="CHEBI:15378"/>
        <dbReference type="ChEBI" id="CHEBI:30616"/>
        <dbReference type="ChEBI" id="CHEBI:33019"/>
        <dbReference type="ChEBI" id="CHEBI:58095"/>
        <dbReference type="ChEBI" id="CHEBI:78442"/>
        <dbReference type="ChEBI" id="CHEBI:78531"/>
        <dbReference type="ChEBI" id="CHEBI:456215"/>
        <dbReference type="EC" id="6.1.1.20"/>
    </reaction>
</comment>
<organism evidence="14 15">
    <name type="scientific">Mycoplasmopsis synoviae</name>
    <name type="common">Mycoplasma synoviae</name>
    <dbReference type="NCBI Taxonomy" id="2109"/>
    <lineage>
        <taxon>Bacteria</taxon>
        <taxon>Bacillati</taxon>
        <taxon>Mycoplasmatota</taxon>
        <taxon>Mycoplasmoidales</taxon>
        <taxon>Metamycoplasmataceae</taxon>
        <taxon>Mycoplasmopsis</taxon>
    </lineage>
</organism>
<keyword evidence="10" id="KW-0030">Aminoacyl-tRNA synthetase</keyword>
<dbReference type="GO" id="GO:0000049">
    <property type="term" value="F:tRNA binding"/>
    <property type="evidence" value="ECO:0007669"/>
    <property type="project" value="InterPro"/>
</dbReference>
<keyword evidence="6" id="KW-0547">Nucleotide-binding</keyword>
<dbReference type="GO" id="GO:0004826">
    <property type="term" value="F:phenylalanine-tRNA ligase activity"/>
    <property type="evidence" value="ECO:0007669"/>
    <property type="project" value="UniProtKB-EC"/>
</dbReference>